<evidence type="ECO:0000256" key="3">
    <source>
        <dbReference type="ARBA" id="ARBA00022452"/>
    </source>
</evidence>
<dbReference type="Pfam" id="PF00593">
    <property type="entry name" value="TonB_dep_Rec_b-barrel"/>
    <property type="match status" value="1"/>
</dbReference>
<dbReference type="SUPFAM" id="SSF56935">
    <property type="entry name" value="Porins"/>
    <property type="match status" value="1"/>
</dbReference>
<dbReference type="PANTHER" id="PTHR47234:SF1">
    <property type="entry name" value="TONB-DEPENDENT RECEPTOR"/>
    <property type="match status" value="1"/>
</dbReference>
<evidence type="ECO:0000256" key="8">
    <source>
        <dbReference type="PROSITE-ProRule" id="PRU01360"/>
    </source>
</evidence>
<evidence type="ECO:0000256" key="5">
    <source>
        <dbReference type="ARBA" id="ARBA00023077"/>
    </source>
</evidence>
<evidence type="ECO:0000256" key="4">
    <source>
        <dbReference type="ARBA" id="ARBA00022692"/>
    </source>
</evidence>
<evidence type="ECO:0000256" key="10">
    <source>
        <dbReference type="SAM" id="SignalP"/>
    </source>
</evidence>
<comment type="subcellular location">
    <subcellularLocation>
        <location evidence="1 8">Cell outer membrane</location>
        <topology evidence="1 8">Multi-pass membrane protein</topology>
    </subcellularLocation>
</comment>
<dbReference type="Gene3D" id="2.170.130.10">
    <property type="entry name" value="TonB-dependent receptor, plug domain"/>
    <property type="match status" value="1"/>
</dbReference>
<evidence type="ECO:0000259" key="12">
    <source>
        <dbReference type="Pfam" id="PF07715"/>
    </source>
</evidence>
<dbReference type="PROSITE" id="PS52016">
    <property type="entry name" value="TONB_DEPENDENT_REC_3"/>
    <property type="match status" value="1"/>
</dbReference>
<keyword evidence="5 9" id="KW-0798">TonB box</keyword>
<sequence length="867" mass="96911">MIKFKKLIFLFLISPFIIANDDMEEVITTGSLVNNPEQDASPVDVFTKEDFENFNISIFAEISRYITSSCGSHFQTNALGGVDQGMASITLRGLDHSSTLLIINSKRHTFAGTPSNQGEGYIDVNIIPEIAIKRIEILKEGATSLYGSDAVAGVVNVLTQKEFEGFKLRVSNFETTNYNQNDKTLGLLIGSNYKNGSYVFGLNILDRSALSASEIPGIAELGLSGLGKTFKISADDTVNSGMYSGTYVANQFVPDPQCEANGGVLDPPSNESRCRFLYGTRFNIVNDEDHAKAYANLSFERSNFIYEITFMGSMVKVNDNPQSPSYPALPFLSRKIQPNQGGNPFNVPVTWYGRPLGSEFDSPYSPKDIKQYNLSQTINTNINESSKLEVSLTMSSHSNNHYRPDIIDSRFLEALSGTTMGQSSGDITYWNIFDSSQNSQELINYVKGAEVSSKEATLKTLDFIFRSNADSYEIAYGLQFNEEELEILYDDISRAEFDADGKIIKSADLFFLGGGINVSKNRNKYAGFFEIKPKSIKNIDIKIAGRFEEFENDSSFDPKISFKYIASKNITLRGSRSSSFSMPSMAQMFSSDINLGSVRDFNGDSPFVRQAQIGNPDLKPATSKNLNIGLIFENQKQRLSIDYWNINYKNRIEAQSAQVMLNTDPNGLSITRNSSGDLIGVTTTYFNEESTEVSGIDLKFNRRILTSNNFGNVSLSINSTTLIEFLTPALGNEDNKTMINRVGKFNYDTNTHSLPKNRINAFLNWQYQDYDINFNSRYIDGYSNQRAINSLGISYGYSNSVNSFFVHDLSVKKPVKTNKGKIDIKVSIINLFDESAPRLYDAPDFSFDTRVHDPRGRIFGINFEYRH</sequence>
<dbReference type="InterPro" id="IPR039426">
    <property type="entry name" value="TonB-dep_rcpt-like"/>
</dbReference>
<feature type="domain" description="TonB-dependent receptor-like beta-barrel" evidence="11">
    <location>
        <begin position="338"/>
        <end position="830"/>
    </location>
</feature>
<evidence type="ECO:0000256" key="2">
    <source>
        <dbReference type="ARBA" id="ARBA00022448"/>
    </source>
</evidence>
<evidence type="ECO:0000256" key="7">
    <source>
        <dbReference type="ARBA" id="ARBA00023237"/>
    </source>
</evidence>
<evidence type="ECO:0000313" key="13">
    <source>
        <dbReference type="EMBL" id="ADI16240.1"/>
    </source>
</evidence>
<protein>
    <submittedName>
        <fullName evidence="13">Outer membrane receptor proteins, mostly fe transport</fullName>
    </submittedName>
</protein>
<dbReference type="EMBL" id="GU474833">
    <property type="protein sequence ID" value="ADI16240.1"/>
    <property type="molecule type" value="Genomic_DNA"/>
</dbReference>
<keyword evidence="13" id="KW-0675">Receptor</keyword>
<dbReference type="GO" id="GO:0009279">
    <property type="term" value="C:cell outer membrane"/>
    <property type="evidence" value="ECO:0007669"/>
    <property type="project" value="UniProtKB-SubCell"/>
</dbReference>
<comment type="similarity">
    <text evidence="8 9">Belongs to the TonB-dependent receptor family.</text>
</comment>
<dbReference type="Gene3D" id="2.40.170.20">
    <property type="entry name" value="TonB-dependent receptor, beta-barrel domain"/>
    <property type="match status" value="1"/>
</dbReference>
<name>E0XP99_9BACT</name>
<dbReference type="AlphaFoldDB" id="E0XP99"/>
<dbReference type="Pfam" id="PF07715">
    <property type="entry name" value="Plug"/>
    <property type="match status" value="1"/>
</dbReference>
<dbReference type="InterPro" id="IPR036942">
    <property type="entry name" value="Beta-barrel_TonB_sf"/>
</dbReference>
<keyword evidence="10" id="KW-0732">Signal</keyword>
<accession>E0XP99</accession>
<reference evidence="13" key="1">
    <citation type="journal article" date="2011" name="Environ. Microbiol.">
        <title>Time-series analyses of Monterey Bay coastal microbial picoplankton using a 'genome proxy' microarray.</title>
        <authorList>
            <person name="Rich V.I."/>
            <person name="Pham V.D."/>
            <person name="Eppley J."/>
            <person name="Shi Y."/>
            <person name="DeLong E.F."/>
        </authorList>
    </citation>
    <scope>NUCLEOTIDE SEQUENCE</scope>
</reference>
<keyword evidence="2 8" id="KW-0813">Transport</keyword>
<dbReference type="InterPro" id="IPR037066">
    <property type="entry name" value="Plug_dom_sf"/>
</dbReference>
<feature type="signal peptide" evidence="10">
    <location>
        <begin position="1"/>
        <end position="19"/>
    </location>
</feature>
<dbReference type="InterPro" id="IPR000531">
    <property type="entry name" value="Beta-barrel_TonB"/>
</dbReference>
<proteinExistence type="inferred from homology"/>
<evidence type="ECO:0000256" key="1">
    <source>
        <dbReference type="ARBA" id="ARBA00004571"/>
    </source>
</evidence>
<dbReference type="InterPro" id="IPR012910">
    <property type="entry name" value="Plug_dom"/>
</dbReference>
<keyword evidence="6 8" id="KW-0472">Membrane</keyword>
<evidence type="ECO:0000256" key="6">
    <source>
        <dbReference type="ARBA" id="ARBA00023136"/>
    </source>
</evidence>
<keyword evidence="7 8" id="KW-0998">Cell outer membrane</keyword>
<feature type="chain" id="PRO_5003143105" evidence="10">
    <location>
        <begin position="20"/>
        <end position="867"/>
    </location>
</feature>
<evidence type="ECO:0000256" key="9">
    <source>
        <dbReference type="RuleBase" id="RU003357"/>
    </source>
</evidence>
<evidence type="ECO:0000259" key="11">
    <source>
        <dbReference type="Pfam" id="PF00593"/>
    </source>
</evidence>
<keyword evidence="4 8" id="KW-0812">Transmembrane</keyword>
<dbReference type="PANTHER" id="PTHR47234">
    <property type="match status" value="1"/>
</dbReference>
<keyword evidence="3 8" id="KW-1134">Transmembrane beta strand</keyword>
<organism evidence="13">
    <name type="scientific">uncultured bacterium HF0010_16H03</name>
    <dbReference type="NCBI Taxonomy" id="710811"/>
    <lineage>
        <taxon>Bacteria</taxon>
        <taxon>environmental samples</taxon>
    </lineage>
</organism>
<feature type="domain" description="TonB-dependent receptor plug" evidence="12">
    <location>
        <begin position="40"/>
        <end position="154"/>
    </location>
</feature>